<comment type="cofactor">
    <cofactor evidence="1 10">
        <name>pyridoxal 5'-phosphate</name>
        <dbReference type="ChEBI" id="CHEBI:597326"/>
    </cofactor>
</comment>
<dbReference type="Gene3D" id="3.90.1150.10">
    <property type="entry name" value="Aspartate Aminotransferase, domain 1"/>
    <property type="match status" value="1"/>
</dbReference>
<evidence type="ECO:0000256" key="6">
    <source>
        <dbReference type="ARBA" id="ARBA00022898"/>
    </source>
</evidence>
<dbReference type="EMBL" id="ADGH01000002">
    <property type="protein sequence ID" value="EHG26189.1"/>
    <property type="molecule type" value="Genomic_DNA"/>
</dbReference>
<keyword evidence="13" id="KW-1185">Reference proteome</keyword>
<evidence type="ECO:0000256" key="8">
    <source>
        <dbReference type="ARBA" id="ARBA00023014"/>
    </source>
</evidence>
<dbReference type="RefSeq" id="WP_006695646.1">
    <property type="nucleotide sequence ID" value="NZ_JH376857.1"/>
</dbReference>
<evidence type="ECO:0000256" key="2">
    <source>
        <dbReference type="ARBA" id="ARBA00006490"/>
    </source>
</evidence>
<keyword evidence="4" id="KW-0808">Transferase</keyword>
<dbReference type="PIRSF" id="PIRSF005572">
    <property type="entry name" value="NifS"/>
    <property type="match status" value="1"/>
</dbReference>
<dbReference type="PANTHER" id="PTHR11601:SF34">
    <property type="entry name" value="CYSTEINE DESULFURASE"/>
    <property type="match status" value="1"/>
</dbReference>
<dbReference type="Gene3D" id="3.40.640.10">
    <property type="entry name" value="Type I PLP-dependent aspartate aminotransferase-like (Major domain)"/>
    <property type="match status" value="1"/>
</dbReference>
<dbReference type="InterPro" id="IPR015422">
    <property type="entry name" value="PyrdxlP-dep_Trfase_small"/>
</dbReference>
<dbReference type="PANTHER" id="PTHR11601">
    <property type="entry name" value="CYSTEINE DESULFURYLASE FAMILY MEMBER"/>
    <property type="match status" value="1"/>
</dbReference>
<feature type="domain" description="Aminotransferase class V" evidence="11">
    <location>
        <begin position="6"/>
        <end position="367"/>
    </location>
</feature>
<dbReference type="PROSITE" id="PS00595">
    <property type="entry name" value="AA_TRANSFER_CLASS_5"/>
    <property type="match status" value="1"/>
</dbReference>
<comment type="catalytic activity">
    <reaction evidence="9">
        <text>(sulfur carrier)-H + L-cysteine = (sulfur carrier)-SH + L-alanine</text>
        <dbReference type="Rhea" id="RHEA:43892"/>
        <dbReference type="Rhea" id="RHEA-COMP:14737"/>
        <dbReference type="Rhea" id="RHEA-COMP:14739"/>
        <dbReference type="ChEBI" id="CHEBI:29917"/>
        <dbReference type="ChEBI" id="CHEBI:35235"/>
        <dbReference type="ChEBI" id="CHEBI:57972"/>
        <dbReference type="ChEBI" id="CHEBI:64428"/>
        <dbReference type="EC" id="2.8.1.7"/>
    </reaction>
</comment>
<evidence type="ECO:0000256" key="9">
    <source>
        <dbReference type="ARBA" id="ARBA00050776"/>
    </source>
</evidence>
<comment type="similarity">
    <text evidence="2">Belongs to the class-V pyridoxal-phosphate-dependent aminotransferase family. NifS/IscS subfamily.</text>
</comment>
<evidence type="ECO:0000256" key="5">
    <source>
        <dbReference type="ARBA" id="ARBA00022723"/>
    </source>
</evidence>
<dbReference type="InterPro" id="IPR015421">
    <property type="entry name" value="PyrdxlP-dep_Trfase_major"/>
</dbReference>
<evidence type="ECO:0000256" key="3">
    <source>
        <dbReference type="ARBA" id="ARBA00012239"/>
    </source>
</evidence>
<protein>
    <recommendedName>
        <fullName evidence="3">cysteine desulfurase</fullName>
        <ecNumber evidence="3">2.8.1.7</ecNumber>
    </recommendedName>
</protein>
<keyword evidence="5" id="KW-0479">Metal-binding</keyword>
<name>A0ABN0DT49_9FIRM</name>
<dbReference type="InterPro" id="IPR016454">
    <property type="entry name" value="Cysteine_dSase"/>
</dbReference>
<reference evidence="12 13" key="1">
    <citation type="submission" date="2011-08" db="EMBL/GenBank/DDBJ databases">
        <title>The Genome Sequence of Selenomonas noxia F0398.</title>
        <authorList>
            <consortium name="The Broad Institute Genome Sequencing Platform"/>
            <person name="Earl A."/>
            <person name="Ward D."/>
            <person name="Feldgarden M."/>
            <person name="Gevers D."/>
            <person name="Izard J."/>
            <person name="Ganesan A."/>
            <person name="Blanton J.M."/>
            <person name="Baranova O.V."/>
            <person name="Tanner A.C."/>
            <person name="Dewhirst F.E."/>
            <person name="Young S.K."/>
            <person name="Zeng Q."/>
            <person name="Gargeya S."/>
            <person name="Fitzgerald M."/>
            <person name="Haas B."/>
            <person name="Abouelleil A."/>
            <person name="Alvarado L."/>
            <person name="Arachchi H.M."/>
            <person name="Berlin A."/>
            <person name="Brown A."/>
            <person name="Chapman S.B."/>
            <person name="Chen Z."/>
            <person name="Dunbar C."/>
            <person name="Freedman E."/>
            <person name="Gearin G."/>
            <person name="Gellesch M."/>
            <person name="Goldberg J."/>
            <person name="Griggs A."/>
            <person name="Gujja S."/>
            <person name="Heiman D."/>
            <person name="Howarth C."/>
            <person name="Larson L."/>
            <person name="Lui A."/>
            <person name="MacDonald P.J.P."/>
            <person name="Montmayeur A."/>
            <person name="Murphy C."/>
            <person name="Neiman D."/>
            <person name="Pearson M."/>
            <person name="Priest M."/>
            <person name="Roberts A."/>
            <person name="Saif S."/>
            <person name="Shea T."/>
            <person name="Shenoy N."/>
            <person name="Sisk P."/>
            <person name="Stolte C."/>
            <person name="Sykes S."/>
            <person name="Wortman J."/>
            <person name="Nusbaum C."/>
            <person name="Birren B."/>
        </authorList>
    </citation>
    <scope>NUCLEOTIDE SEQUENCE [LARGE SCALE GENOMIC DNA]</scope>
    <source>
        <strain evidence="12 13">F0398</strain>
    </source>
</reference>
<keyword evidence="8" id="KW-0411">Iron-sulfur</keyword>
<dbReference type="SUPFAM" id="SSF53383">
    <property type="entry name" value="PLP-dependent transferases"/>
    <property type="match status" value="1"/>
</dbReference>
<proteinExistence type="inferred from homology"/>
<dbReference type="InterPro" id="IPR000192">
    <property type="entry name" value="Aminotrans_V_dom"/>
</dbReference>
<accession>A0ABN0DT49</accession>
<evidence type="ECO:0000256" key="4">
    <source>
        <dbReference type="ARBA" id="ARBA00022679"/>
    </source>
</evidence>
<dbReference type="Pfam" id="PF00266">
    <property type="entry name" value="Aminotran_5"/>
    <property type="match status" value="1"/>
</dbReference>
<keyword evidence="6" id="KW-0663">Pyridoxal phosphate</keyword>
<organism evidence="12 13">
    <name type="scientific">Selenomonas noxia F0398</name>
    <dbReference type="NCBI Taxonomy" id="702437"/>
    <lineage>
        <taxon>Bacteria</taxon>
        <taxon>Bacillati</taxon>
        <taxon>Bacillota</taxon>
        <taxon>Negativicutes</taxon>
        <taxon>Selenomonadales</taxon>
        <taxon>Selenomonadaceae</taxon>
        <taxon>Selenomonas</taxon>
    </lineage>
</organism>
<dbReference type="Gene3D" id="1.10.260.50">
    <property type="match status" value="1"/>
</dbReference>
<comment type="caution">
    <text evidence="12">The sequence shown here is derived from an EMBL/GenBank/DDBJ whole genome shotgun (WGS) entry which is preliminary data.</text>
</comment>
<dbReference type="InterPro" id="IPR020578">
    <property type="entry name" value="Aminotrans_V_PyrdxlP_BS"/>
</dbReference>
<keyword evidence="7" id="KW-0408">Iron</keyword>
<dbReference type="InterPro" id="IPR015424">
    <property type="entry name" value="PyrdxlP-dep_Trfase"/>
</dbReference>
<gene>
    <name evidence="12" type="ORF">HMPREF9432_00045</name>
</gene>
<dbReference type="Proteomes" id="UP000003175">
    <property type="component" value="Unassembled WGS sequence"/>
</dbReference>
<evidence type="ECO:0000256" key="7">
    <source>
        <dbReference type="ARBA" id="ARBA00023004"/>
    </source>
</evidence>
<evidence type="ECO:0000313" key="13">
    <source>
        <dbReference type="Proteomes" id="UP000003175"/>
    </source>
</evidence>
<evidence type="ECO:0000256" key="10">
    <source>
        <dbReference type="RuleBase" id="RU004504"/>
    </source>
</evidence>
<evidence type="ECO:0000256" key="1">
    <source>
        <dbReference type="ARBA" id="ARBA00001933"/>
    </source>
</evidence>
<sequence>MSSAPIYLDYAATTPLDPRVLEEMMPYLTDIYGNPSSLHAFGQRARRAVMRARAQTAALIGASPEEIFFTSGGTESDNWALRGIAEAQRTAGRGAHIVTSSIEHAAVLETCHYSERNGFSVTYLPVDAAGRVDPSDVEAALRNETILVSIMTANNEVGTIEPIAEIGALVRAHGILFHTDAVQAAGHIPLNVNTLNVDALSFSAHKFCGPKGIGILYVRRGTAIAPLLYGGAQERDMRAGTENTAAIVGCGCAAEIAGIEMTAENERLSIAAEFLHAKLSAVGGISFHGDRESHLAGILNFGISGTSQDTMLIRLDLAGFAVSAGSACSAGAAHPSHVLQAMGLSEPEIRASIRVSLGRFTKHEDIVSFADRIIAIAGEQY</sequence>
<evidence type="ECO:0000313" key="12">
    <source>
        <dbReference type="EMBL" id="EHG26189.1"/>
    </source>
</evidence>
<evidence type="ECO:0000259" key="11">
    <source>
        <dbReference type="Pfam" id="PF00266"/>
    </source>
</evidence>
<dbReference type="EC" id="2.8.1.7" evidence="3"/>